<reference evidence="2 3" key="2">
    <citation type="submission" date="2019-08" db="EMBL/GenBank/DDBJ databases">
        <authorList>
            <person name="Henke P."/>
        </authorList>
    </citation>
    <scope>NUCLEOTIDE SEQUENCE [LARGE SCALE GENOMIC DNA]</scope>
    <source>
        <strain evidence="2">Phe10_nw2017</strain>
    </source>
</reference>
<reference evidence="2 3" key="1">
    <citation type="submission" date="2019-08" db="EMBL/GenBank/DDBJ databases">
        <title>100 year-old enigma solved: identification of Planctomyces bekefii, the type genus and species of the phylum Planctomycetes.</title>
        <authorList>
            <person name="Svetlana D.N."/>
            <person name="Overmann J."/>
        </authorList>
    </citation>
    <scope>NUCLEOTIDE SEQUENCE [LARGE SCALE GENOMIC DNA]</scope>
    <source>
        <strain evidence="2">Phe10_nw2017</strain>
    </source>
</reference>
<feature type="compositionally biased region" description="Basic and acidic residues" evidence="1">
    <location>
        <begin position="293"/>
        <end position="303"/>
    </location>
</feature>
<protein>
    <submittedName>
        <fullName evidence="2">L-ring protein</fullName>
    </submittedName>
</protein>
<evidence type="ECO:0000313" key="3">
    <source>
        <dbReference type="Proteomes" id="UP000321083"/>
    </source>
</evidence>
<feature type="region of interest" description="Disordered" evidence="1">
    <location>
        <begin position="22"/>
        <end position="41"/>
    </location>
</feature>
<organism evidence="2 3">
    <name type="scientific">Planctomyces bekefii</name>
    <dbReference type="NCBI Taxonomy" id="1653850"/>
    <lineage>
        <taxon>Bacteria</taxon>
        <taxon>Pseudomonadati</taxon>
        <taxon>Planctomycetota</taxon>
        <taxon>Planctomycetia</taxon>
        <taxon>Planctomycetales</taxon>
        <taxon>Planctomycetaceae</taxon>
        <taxon>Planctomyces</taxon>
    </lineage>
</organism>
<accession>A0A5C6MB00</accession>
<evidence type="ECO:0000313" key="2">
    <source>
        <dbReference type="EMBL" id="TWW11537.1"/>
    </source>
</evidence>
<gene>
    <name evidence="2" type="ORF">E3A20_04600</name>
</gene>
<feature type="region of interest" description="Disordered" evidence="1">
    <location>
        <begin position="68"/>
        <end position="100"/>
    </location>
</feature>
<dbReference type="AlphaFoldDB" id="A0A5C6MB00"/>
<feature type="region of interest" description="Disordered" evidence="1">
    <location>
        <begin position="244"/>
        <end position="303"/>
    </location>
</feature>
<proteinExistence type="predicted"/>
<evidence type="ECO:0000256" key="1">
    <source>
        <dbReference type="SAM" id="MobiDB-lite"/>
    </source>
</evidence>
<comment type="caution">
    <text evidence="2">The sequence shown here is derived from an EMBL/GenBank/DDBJ whole genome shotgun (WGS) entry which is preliminary data.</text>
</comment>
<keyword evidence="3" id="KW-1185">Reference proteome</keyword>
<dbReference type="EMBL" id="SRHE01000054">
    <property type="protein sequence ID" value="TWW11537.1"/>
    <property type="molecule type" value="Genomic_DNA"/>
</dbReference>
<dbReference type="Proteomes" id="UP000321083">
    <property type="component" value="Unassembled WGS sequence"/>
</dbReference>
<sequence length="303" mass="33737">MAGYGRGSEVGAVPEMYVRQRRPVIREGDKQNSSGSLFNPDDERNFLYTASGPQNVGRFLTVNVVAGRGKQTEKTATGDKAQGPEGGTEATKAETDQTEQELLKALPDLAPKTAGENSLVKNFKMQIMHRYSNGDVLARVSRRSQREDQAHDLVAEARIPYDRLASGDALTTDDLLDVNFLESGEGELIERRSSGWEDEYSLRLSGFNEAKSKYAAELADQKKQIEEAKEKLETKIKAFGDERKQVAKQRDDLAKKNVEADSKVKDLEDKVNEQQSTIEDQKKQLEQLQPENKPADSKEASRG</sequence>
<name>A0A5C6MB00_9PLAN</name>
<feature type="compositionally biased region" description="Basic and acidic residues" evidence="1">
    <location>
        <begin position="244"/>
        <end position="272"/>
    </location>
</feature>